<dbReference type="STRING" id="27835.A0A0N4XZG9"/>
<name>A0A0N4XZG9_NIPBR</name>
<sequence>MSDLLASIELDWVALSRRQPQDVQNHLLYNSLMIALTRFALTDSGWETLAQLALPEVLAQLVMFAQPPKQMFLQPASVKEKGSPAELFLSSFEVVIQLCSAICAKPKWKRLSFKILDVVYSQTELLSQLMRAEIKCRMMDAVVMLVQYIWDSDDATRPVIESNSMLTQLRSLPRVEQRCQNFVKKPFSFVNPTHLAPQFIR</sequence>
<dbReference type="Proteomes" id="UP000271162">
    <property type="component" value="Unassembled WGS sequence"/>
</dbReference>
<evidence type="ECO:0000313" key="1">
    <source>
        <dbReference type="EMBL" id="VDL72163.1"/>
    </source>
</evidence>
<dbReference type="OMA" id="WENEAIS"/>
<dbReference type="AlphaFoldDB" id="A0A0N4XZG9"/>
<proteinExistence type="predicted"/>
<keyword evidence="2" id="KW-1185">Reference proteome</keyword>
<dbReference type="EMBL" id="UYSL01020023">
    <property type="protein sequence ID" value="VDL72163.1"/>
    <property type="molecule type" value="Genomic_DNA"/>
</dbReference>
<evidence type="ECO:0000313" key="2">
    <source>
        <dbReference type="Proteomes" id="UP000271162"/>
    </source>
</evidence>
<organism evidence="3">
    <name type="scientific">Nippostrongylus brasiliensis</name>
    <name type="common">Rat hookworm</name>
    <dbReference type="NCBI Taxonomy" id="27835"/>
    <lineage>
        <taxon>Eukaryota</taxon>
        <taxon>Metazoa</taxon>
        <taxon>Ecdysozoa</taxon>
        <taxon>Nematoda</taxon>
        <taxon>Chromadorea</taxon>
        <taxon>Rhabditida</taxon>
        <taxon>Rhabditina</taxon>
        <taxon>Rhabditomorpha</taxon>
        <taxon>Strongyloidea</taxon>
        <taxon>Heligmosomidae</taxon>
        <taxon>Nippostrongylus</taxon>
    </lineage>
</organism>
<evidence type="ECO:0000313" key="3">
    <source>
        <dbReference type="WBParaSite" id="NBR_0000857301-mRNA-1"/>
    </source>
</evidence>
<protein>
    <submittedName>
        <fullName evidence="3">DUF1394 domain-containing protein</fullName>
    </submittedName>
</protein>
<accession>A0A0N4XZG9</accession>
<dbReference type="WBParaSite" id="NBR_0000857301-mRNA-1">
    <property type="protein sequence ID" value="NBR_0000857301-mRNA-1"/>
    <property type="gene ID" value="NBR_0000857301"/>
</dbReference>
<reference evidence="3" key="1">
    <citation type="submission" date="2017-02" db="UniProtKB">
        <authorList>
            <consortium name="WormBaseParasite"/>
        </authorList>
    </citation>
    <scope>IDENTIFICATION</scope>
</reference>
<gene>
    <name evidence="1" type="ORF">NBR_LOCUS8574</name>
</gene>
<reference evidence="1 2" key="2">
    <citation type="submission" date="2018-11" db="EMBL/GenBank/DDBJ databases">
        <authorList>
            <consortium name="Pathogen Informatics"/>
        </authorList>
    </citation>
    <scope>NUCLEOTIDE SEQUENCE [LARGE SCALE GENOMIC DNA]</scope>
</reference>